<accession>A0A2V1IRU8</accession>
<evidence type="ECO:0008006" key="4">
    <source>
        <dbReference type="Google" id="ProtNLM"/>
    </source>
</evidence>
<dbReference type="PROSITE" id="PS51257">
    <property type="entry name" value="PROKAR_LIPOPROTEIN"/>
    <property type="match status" value="1"/>
</dbReference>
<sequence length="139" mass="15191">MKFSIKNQFKFATLFVVLVSCFAFAACSDNKDSSDEPGIYEGKTFVGSWQGSDGDDTFFVTLSADGTYTDYLVVGGQKESKASGKYTVTGDKLSVPSNSNFANAWGQSVITMTFSGENKMLWTNSLMNSWGVSLTFNRK</sequence>
<dbReference type="AlphaFoldDB" id="A0A2V1IRU8"/>
<name>A0A2V1IRU8_9BACT</name>
<comment type="caution">
    <text evidence="2">The sequence shown here is derived from an EMBL/GenBank/DDBJ whole genome shotgun (WGS) entry which is preliminary data.</text>
</comment>
<gene>
    <name evidence="2" type="ORF">C5O23_04795</name>
</gene>
<protein>
    <recommendedName>
        <fullName evidence="4">Lipocalin-like domain-containing protein</fullName>
    </recommendedName>
</protein>
<dbReference type="GeneID" id="82525662"/>
<reference evidence="3" key="1">
    <citation type="submission" date="2018-02" db="EMBL/GenBank/DDBJ databases">
        <authorList>
            <person name="Clavel T."/>
            <person name="Strowig T."/>
        </authorList>
    </citation>
    <scope>NUCLEOTIDE SEQUENCE [LARGE SCALE GENOMIC DNA]</scope>
    <source>
        <strain evidence="3">DSM 103720</strain>
    </source>
</reference>
<keyword evidence="1" id="KW-0732">Signal</keyword>
<evidence type="ECO:0000313" key="3">
    <source>
        <dbReference type="Proteomes" id="UP000244905"/>
    </source>
</evidence>
<feature type="signal peptide" evidence="1">
    <location>
        <begin position="1"/>
        <end position="25"/>
    </location>
</feature>
<dbReference type="Proteomes" id="UP000244905">
    <property type="component" value="Unassembled WGS sequence"/>
</dbReference>
<dbReference type="RefSeq" id="WP_107031808.1">
    <property type="nucleotide sequence ID" value="NZ_CAJSYL010000005.1"/>
</dbReference>
<keyword evidence="3" id="KW-1185">Reference proteome</keyword>
<evidence type="ECO:0000313" key="2">
    <source>
        <dbReference type="EMBL" id="PWB02958.1"/>
    </source>
</evidence>
<evidence type="ECO:0000256" key="1">
    <source>
        <dbReference type="SAM" id="SignalP"/>
    </source>
</evidence>
<feature type="chain" id="PRO_5015982459" description="Lipocalin-like domain-containing protein" evidence="1">
    <location>
        <begin position="26"/>
        <end position="139"/>
    </location>
</feature>
<organism evidence="2 3">
    <name type="scientific">Duncaniella muris</name>
    <dbReference type="NCBI Taxonomy" id="2094150"/>
    <lineage>
        <taxon>Bacteria</taxon>
        <taxon>Pseudomonadati</taxon>
        <taxon>Bacteroidota</taxon>
        <taxon>Bacteroidia</taxon>
        <taxon>Bacteroidales</taxon>
        <taxon>Muribaculaceae</taxon>
        <taxon>Duncaniella</taxon>
    </lineage>
</organism>
<dbReference type="EMBL" id="PUEC01000008">
    <property type="protein sequence ID" value="PWB02958.1"/>
    <property type="molecule type" value="Genomic_DNA"/>
</dbReference>
<proteinExistence type="predicted"/>